<accession>A0A109WXP1</accession>
<proteinExistence type="predicted"/>
<evidence type="ECO:0000313" key="1">
    <source>
        <dbReference type="EMBL" id="ALN41942.1"/>
    </source>
</evidence>
<dbReference type="EMBL" id="KP658210">
    <property type="protein sequence ID" value="ALN41942.1"/>
    <property type="molecule type" value="Genomic_DNA"/>
</dbReference>
<organism evidence="1">
    <name type="scientific">Cnaphalocrocis medinalis granulovirus</name>
    <dbReference type="NCBI Taxonomy" id="1750712"/>
    <lineage>
        <taxon>Viruses</taxon>
        <taxon>Viruses incertae sedis</taxon>
        <taxon>Naldaviricetes</taxon>
        <taxon>Lefavirales</taxon>
        <taxon>Baculoviridae</taxon>
        <taxon>Betabaculovirus</taxon>
        <taxon>Betabaculovirus cnamedinalis</taxon>
    </lineage>
</organism>
<protein>
    <submittedName>
        <fullName evidence="1">ORF9</fullName>
    </submittedName>
</protein>
<sequence>MDKKCVVLVVIKLYNRGFNNVEIQRHFINLSSIETAEFSLIKGIYIYDSREDICALTHNVLGLNVSLYDFTYTHDNIMCPTNCIE</sequence>
<name>A0A109WXP1_9BBAC</name>
<reference evidence="1" key="1">
    <citation type="journal article" date="2016" name="PLoS ONE">
        <title>Genome of Cnaphalocrocis medinalis Granulovirus, the First Crambidae-Infecting Betabaculovirus Isolated from Rice Leaffolder to Sequenced.</title>
        <authorList>
            <person name="Han G."/>
            <person name="Xu J."/>
            <person name="Liu Q."/>
            <person name="Li C."/>
            <person name="Xu H."/>
            <person name="Lu Z."/>
        </authorList>
    </citation>
    <scope>NUCLEOTIDE SEQUENCE</scope>
</reference>